<gene>
    <name evidence="2" type="ORF">DA01_01390</name>
</gene>
<sequence>MVNIVKIRYKQAGKIYYFDPAGFELYPYDCVVVETSRGEELGWVVASPSQVEESSLEQPLKPVIRLATAEDMVRERQLEEKNQSAVAECIELVDKLNLPMKLIRAEYSLDENHVTIYFSAEDRVDFRELVREISRKLRVRVELRQIGPRDEAKMVGGYGRCGRELCCCSFLSEFDPVSIKMAKEQNLPLNPQKISGVCGRLLCCLDYEYETYKSAKAKMPKDGLKVITPVGKGEVVGGNPLEEMVFVLLESGANAEVPLKDIRPDKEGRRPDASLHR</sequence>
<evidence type="ECO:0000259" key="1">
    <source>
        <dbReference type="PROSITE" id="PS51411"/>
    </source>
</evidence>
<name>A0A0V8M4G1_9CHLR</name>
<dbReference type="OrthoDB" id="9779344at2"/>
<dbReference type="PROSITE" id="PS51411">
    <property type="entry name" value="PSP1_C"/>
    <property type="match status" value="1"/>
</dbReference>
<protein>
    <submittedName>
        <fullName evidence="2">Stage 0 sporulation protein</fullName>
    </submittedName>
</protein>
<dbReference type="GO" id="GO:0005737">
    <property type="term" value="C:cytoplasm"/>
    <property type="evidence" value="ECO:0007669"/>
    <property type="project" value="TreeGrafter"/>
</dbReference>
<comment type="caution">
    <text evidence="2">The sequence shown here is derived from an EMBL/GenBank/DDBJ whole genome shotgun (WGS) entry which is preliminary data.</text>
</comment>
<dbReference type="Proteomes" id="UP000053577">
    <property type="component" value="Unassembled WGS sequence"/>
</dbReference>
<proteinExistence type="predicted"/>
<dbReference type="Pfam" id="PF04468">
    <property type="entry name" value="PSP1"/>
    <property type="match status" value="1"/>
</dbReference>
<dbReference type="InterPro" id="IPR007557">
    <property type="entry name" value="PSP1_C"/>
</dbReference>
<evidence type="ECO:0000313" key="3">
    <source>
        <dbReference type="Proteomes" id="UP000053577"/>
    </source>
</evidence>
<dbReference type="PANTHER" id="PTHR43830">
    <property type="entry name" value="PROTEIN PSP1"/>
    <property type="match status" value="1"/>
</dbReference>
<dbReference type="RefSeq" id="WP_058292149.1">
    <property type="nucleotide sequence ID" value="NZ_JGYD01000010.1"/>
</dbReference>
<dbReference type="eggNOG" id="COG1774">
    <property type="taxonomic scope" value="Bacteria"/>
</dbReference>
<dbReference type="InterPro" id="IPR047767">
    <property type="entry name" value="PSP1-like"/>
</dbReference>
<evidence type="ECO:0000313" key="2">
    <source>
        <dbReference type="EMBL" id="KSV18655.1"/>
    </source>
</evidence>
<accession>A0A0V8M4G1</accession>
<dbReference type="AlphaFoldDB" id="A0A0V8M4G1"/>
<dbReference type="EMBL" id="JGYD01000010">
    <property type="protein sequence ID" value="KSV18655.1"/>
    <property type="molecule type" value="Genomic_DNA"/>
</dbReference>
<dbReference type="PATRIC" id="fig|61435.5.peg.283"/>
<feature type="domain" description="PSP1 C-terminal" evidence="1">
    <location>
        <begin position="61"/>
        <end position="146"/>
    </location>
</feature>
<reference evidence="2 3" key="1">
    <citation type="journal article" date="2015" name="Sci. Rep.">
        <title>A comparative genomics and reductive dehalogenase gene transcription study of two chloroethene-respiring bacteria, Dehalococcoides mccartyi strains MB and 11a.</title>
        <authorList>
            <person name="Low A."/>
            <person name="Shen Z."/>
            <person name="Cheng D."/>
            <person name="Rogers M.J."/>
            <person name="Lee P.K."/>
            <person name="He J."/>
        </authorList>
    </citation>
    <scope>NUCLEOTIDE SEQUENCE [LARGE SCALE GENOMIC DNA]</scope>
    <source>
        <strain evidence="2 3">MB</strain>
    </source>
</reference>
<dbReference type="PANTHER" id="PTHR43830:SF3">
    <property type="entry name" value="PROTEIN PSP1"/>
    <property type="match status" value="1"/>
</dbReference>
<organism evidence="2 3">
    <name type="scientific">Dehalococcoides mccartyi</name>
    <dbReference type="NCBI Taxonomy" id="61435"/>
    <lineage>
        <taxon>Bacteria</taxon>
        <taxon>Bacillati</taxon>
        <taxon>Chloroflexota</taxon>
        <taxon>Dehalococcoidia</taxon>
        <taxon>Dehalococcoidales</taxon>
        <taxon>Dehalococcoidaceae</taxon>
        <taxon>Dehalococcoides</taxon>
    </lineage>
</organism>
<dbReference type="NCBIfam" id="NF041131">
    <property type="entry name" value="RicT_YaaT_fam"/>
    <property type="match status" value="1"/>
</dbReference>